<dbReference type="Proteomes" id="UP000224080">
    <property type="component" value="Unassembled WGS sequence"/>
</dbReference>
<proteinExistence type="predicted"/>
<dbReference type="AlphaFoldDB" id="A0A2B7X9X6"/>
<evidence type="ECO:0000256" key="1">
    <source>
        <dbReference type="SAM" id="MobiDB-lite"/>
    </source>
</evidence>
<organism evidence="2 3">
    <name type="scientific">Blastomyces parvus</name>
    <dbReference type="NCBI Taxonomy" id="2060905"/>
    <lineage>
        <taxon>Eukaryota</taxon>
        <taxon>Fungi</taxon>
        <taxon>Dikarya</taxon>
        <taxon>Ascomycota</taxon>
        <taxon>Pezizomycotina</taxon>
        <taxon>Eurotiomycetes</taxon>
        <taxon>Eurotiomycetidae</taxon>
        <taxon>Onygenales</taxon>
        <taxon>Ajellomycetaceae</taxon>
        <taxon>Blastomyces</taxon>
    </lineage>
</organism>
<feature type="region of interest" description="Disordered" evidence="1">
    <location>
        <begin position="1"/>
        <end position="21"/>
    </location>
</feature>
<evidence type="ECO:0000313" key="3">
    <source>
        <dbReference type="Proteomes" id="UP000224080"/>
    </source>
</evidence>
<dbReference type="EMBL" id="PDNC01000029">
    <property type="protein sequence ID" value="PGH05532.1"/>
    <property type="molecule type" value="Genomic_DNA"/>
</dbReference>
<accession>A0A2B7X9X6</accession>
<reference evidence="2 3" key="1">
    <citation type="submission" date="2017-10" db="EMBL/GenBank/DDBJ databases">
        <title>Comparative genomics in systemic dimorphic fungi from Ajellomycetaceae.</title>
        <authorList>
            <person name="Munoz J.F."/>
            <person name="Mcewen J.G."/>
            <person name="Clay O.K."/>
            <person name="Cuomo C.A."/>
        </authorList>
    </citation>
    <scope>NUCLEOTIDE SEQUENCE [LARGE SCALE GENOMIC DNA]</scope>
    <source>
        <strain evidence="2 3">UAMH130</strain>
    </source>
</reference>
<name>A0A2B7X9X6_9EURO</name>
<protein>
    <submittedName>
        <fullName evidence="2">Uncharacterized protein</fullName>
    </submittedName>
</protein>
<sequence>MRSAFHLPPVRGTGSNNNNGIRFSHSRRSCRLLNELSRLGLPKQAAAARWCLQGDQLLTIMKLSVASHVLATCVANGVAAGADKDRSLMSLPQISPLSIPGEYKGNGEFGAVCLPVPDTEQRFVAESACSKWSLFEYPPRGKGV</sequence>
<evidence type="ECO:0000313" key="2">
    <source>
        <dbReference type="EMBL" id="PGH05532.1"/>
    </source>
</evidence>
<comment type="caution">
    <text evidence="2">The sequence shown here is derived from an EMBL/GenBank/DDBJ whole genome shotgun (WGS) entry which is preliminary data.</text>
</comment>
<gene>
    <name evidence="2" type="ORF">GX51_02870</name>
</gene>
<keyword evidence="3" id="KW-1185">Reference proteome</keyword>